<evidence type="ECO:0008006" key="2">
    <source>
        <dbReference type="Google" id="ProtNLM"/>
    </source>
</evidence>
<organism evidence="1">
    <name type="scientific">Photinus pyralis</name>
    <name type="common">Common eastern firefly</name>
    <name type="synonym">Lampyris pyralis</name>
    <dbReference type="NCBI Taxonomy" id="7054"/>
    <lineage>
        <taxon>Eukaryota</taxon>
        <taxon>Metazoa</taxon>
        <taxon>Ecdysozoa</taxon>
        <taxon>Arthropoda</taxon>
        <taxon>Hexapoda</taxon>
        <taxon>Insecta</taxon>
        <taxon>Pterygota</taxon>
        <taxon>Neoptera</taxon>
        <taxon>Endopterygota</taxon>
        <taxon>Coleoptera</taxon>
        <taxon>Polyphaga</taxon>
        <taxon>Elateriformia</taxon>
        <taxon>Elateroidea</taxon>
        <taxon>Lampyridae</taxon>
        <taxon>Lampyrinae</taxon>
        <taxon>Photinus</taxon>
    </lineage>
</organism>
<name>A0A1Y1NCS8_PHOPY</name>
<proteinExistence type="predicted"/>
<reference evidence="1" key="1">
    <citation type="journal article" date="2016" name="Sci. Rep.">
        <title>Molecular characterization of firefly nuptial gifts: a multi-omics approach sheds light on postcopulatory sexual selection.</title>
        <authorList>
            <person name="Al-Wathiqui N."/>
            <person name="Fallon T.R."/>
            <person name="South A."/>
            <person name="Weng J.K."/>
            <person name="Lewis S.M."/>
        </authorList>
    </citation>
    <scope>NUCLEOTIDE SEQUENCE</scope>
</reference>
<dbReference type="AlphaFoldDB" id="A0A1Y1NCS8"/>
<dbReference type="PANTHER" id="PTHR20997">
    <property type="entry name" value="EG:BACR42I17.2 PROTEIN-RELATED"/>
    <property type="match status" value="1"/>
</dbReference>
<dbReference type="PANTHER" id="PTHR20997:SF2">
    <property type="entry name" value="EG:BACR42I17.2 PROTEIN-RELATED"/>
    <property type="match status" value="1"/>
</dbReference>
<accession>A0A1Y1NCS8</accession>
<protein>
    <recommendedName>
        <fullName evidence="2">DUF19 domain-containing protein</fullName>
    </recommendedName>
</protein>
<evidence type="ECO:0000313" key="1">
    <source>
        <dbReference type="EMBL" id="JAV94365.1"/>
    </source>
</evidence>
<sequence>MECGLLVSRFLLQYFSRCRVEVFVAEDGIDCVMSKDTALLNCGGNTTFGDLDTIQTFEFNQGVCENYKRIQECMVEALGECNKSAPAKLIDDFLNEIYSSSPCLSFIELN</sequence>
<dbReference type="EMBL" id="GEZM01009716">
    <property type="protein sequence ID" value="JAV94365.1"/>
    <property type="molecule type" value="Transcribed_RNA"/>
</dbReference>
<dbReference type="EMBL" id="GEZM01009719">
    <property type="protein sequence ID" value="JAV94363.1"/>
    <property type="molecule type" value="Transcribed_RNA"/>
</dbReference>
<dbReference type="Pfam" id="PF07165">
    <property type="entry name" value="DUF1397"/>
    <property type="match status" value="1"/>
</dbReference>
<dbReference type="InterPro" id="IPR009832">
    <property type="entry name" value="DUF1397"/>
</dbReference>